<keyword evidence="2" id="KW-1185">Reference proteome</keyword>
<comment type="caution">
    <text evidence="1">The sequence shown here is derived from an EMBL/GenBank/DDBJ whole genome shotgun (WGS) entry which is preliminary data.</text>
</comment>
<gene>
    <name evidence="1" type="ORF">E2C01_094023</name>
</gene>
<accession>A0A5B7JVU4</accession>
<evidence type="ECO:0000313" key="1">
    <source>
        <dbReference type="EMBL" id="MPC98645.1"/>
    </source>
</evidence>
<organism evidence="1 2">
    <name type="scientific">Portunus trituberculatus</name>
    <name type="common">Swimming crab</name>
    <name type="synonym">Neptunus trituberculatus</name>
    <dbReference type="NCBI Taxonomy" id="210409"/>
    <lineage>
        <taxon>Eukaryota</taxon>
        <taxon>Metazoa</taxon>
        <taxon>Ecdysozoa</taxon>
        <taxon>Arthropoda</taxon>
        <taxon>Crustacea</taxon>
        <taxon>Multicrustacea</taxon>
        <taxon>Malacostraca</taxon>
        <taxon>Eumalacostraca</taxon>
        <taxon>Eucarida</taxon>
        <taxon>Decapoda</taxon>
        <taxon>Pleocyemata</taxon>
        <taxon>Brachyura</taxon>
        <taxon>Eubrachyura</taxon>
        <taxon>Portunoidea</taxon>
        <taxon>Portunidae</taxon>
        <taxon>Portuninae</taxon>
        <taxon>Portunus</taxon>
    </lineage>
</organism>
<protein>
    <submittedName>
        <fullName evidence="1">Uncharacterized protein</fullName>
    </submittedName>
</protein>
<reference evidence="1 2" key="1">
    <citation type="submission" date="2019-05" db="EMBL/GenBank/DDBJ databases">
        <title>Another draft genome of Portunus trituberculatus and its Hox gene families provides insights of decapod evolution.</title>
        <authorList>
            <person name="Jeong J.-H."/>
            <person name="Song I."/>
            <person name="Kim S."/>
            <person name="Choi T."/>
            <person name="Kim D."/>
            <person name="Ryu S."/>
            <person name="Kim W."/>
        </authorList>
    </citation>
    <scope>NUCLEOTIDE SEQUENCE [LARGE SCALE GENOMIC DNA]</scope>
    <source>
        <tissue evidence="1">Muscle</tissue>
    </source>
</reference>
<evidence type="ECO:0000313" key="2">
    <source>
        <dbReference type="Proteomes" id="UP000324222"/>
    </source>
</evidence>
<dbReference type="EMBL" id="VSRR010115002">
    <property type="protein sequence ID" value="MPC98645.1"/>
    <property type="molecule type" value="Genomic_DNA"/>
</dbReference>
<dbReference type="AlphaFoldDB" id="A0A5B7JVU4"/>
<name>A0A5B7JVU4_PORTR</name>
<dbReference type="Proteomes" id="UP000324222">
    <property type="component" value="Unassembled WGS sequence"/>
</dbReference>
<sequence>MPPVSRVALQGVKPTLLHSESLTRERYGTGNRLSLVNCHTGEADGESDIVSTSLRLEVTDDLWWHGELWEEEEEEEEEEERGDGK</sequence>
<proteinExistence type="predicted"/>